<evidence type="ECO:0000256" key="6">
    <source>
        <dbReference type="ARBA" id="ARBA00023136"/>
    </source>
</evidence>
<keyword evidence="5 7" id="KW-1133">Transmembrane helix</keyword>
<dbReference type="PROSITE" id="PS50928">
    <property type="entry name" value="ABC_TM1"/>
    <property type="match status" value="1"/>
</dbReference>
<evidence type="ECO:0000256" key="1">
    <source>
        <dbReference type="ARBA" id="ARBA00004651"/>
    </source>
</evidence>
<evidence type="ECO:0000256" key="5">
    <source>
        <dbReference type="ARBA" id="ARBA00022989"/>
    </source>
</evidence>
<feature type="transmembrane region" description="Helical" evidence="7">
    <location>
        <begin position="194"/>
        <end position="218"/>
    </location>
</feature>
<comment type="subcellular location">
    <subcellularLocation>
        <location evidence="1 7">Cell membrane</location>
        <topology evidence="1 7">Multi-pass membrane protein</topology>
    </subcellularLocation>
</comment>
<evidence type="ECO:0000256" key="7">
    <source>
        <dbReference type="RuleBase" id="RU363032"/>
    </source>
</evidence>
<gene>
    <name evidence="9" type="ORF">ACFFJ8_10990</name>
</gene>
<dbReference type="EMBL" id="JBHLVF010000013">
    <property type="protein sequence ID" value="MFC0391885.1"/>
    <property type="molecule type" value="Genomic_DNA"/>
</dbReference>
<keyword evidence="10" id="KW-1185">Reference proteome</keyword>
<comment type="caution">
    <text evidence="9">The sequence shown here is derived from an EMBL/GenBank/DDBJ whole genome shotgun (WGS) entry which is preliminary data.</text>
</comment>
<accession>A0ABV6JAH3</accession>
<dbReference type="PANTHER" id="PTHR43227:SF11">
    <property type="entry name" value="BLL4140 PROTEIN"/>
    <property type="match status" value="1"/>
</dbReference>
<dbReference type="InterPro" id="IPR000515">
    <property type="entry name" value="MetI-like"/>
</dbReference>
<feature type="transmembrane region" description="Helical" evidence="7">
    <location>
        <begin position="301"/>
        <end position="326"/>
    </location>
</feature>
<dbReference type="InterPro" id="IPR035906">
    <property type="entry name" value="MetI-like_sf"/>
</dbReference>
<evidence type="ECO:0000256" key="3">
    <source>
        <dbReference type="ARBA" id="ARBA00022475"/>
    </source>
</evidence>
<dbReference type="PANTHER" id="PTHR43227">
    <property type="entry name" value="BLL4140 PROTEIN"/>
    <property type="match status" value="1"/>
</dbReference>
<comment type="similarity">
    <text evidence="7">Belongs to the binding-protein-dependent transport system permease family.</text>
</comment>
<evidence type="ECO:0000256" key="4">
    <source>
        <dbReference type="ARBA" id="ARBA00022692"/>
    </source>
</evidence>
<evidence type="ECO:0000313" key="10">
    <source>
        <dbReference type="Proteomes" id="UP001589818"/>
    </source>
</evidence>
<evidence type="ECO:0000256" key="2">
    <source>
        <dbReference type="ARBA" id="ARBA00022448"/>
    </source>
</evidence>
<dbReference type="CDD" id="cd06261">
    <property type="entry name" value="TM_PBP2"/>
    <property type="match status" value="1"/>
</dbReference>
<protein>
    <submittedName>
        <fullName evidence="9">ABC transporter permease</fullName>
    </submittedName>
</protein>
<feature type="transmembrane region" description="Helical" evidence="7">
    <location>
        <begin position="153"/>
        <end position="174"/>
    </location>
</feature>
<feature type="transmembrane region" description="Helical" evidence="7">
    <location>
        <begin position="244"/>
        <end position="265"/>
    </location>
</feature>
<keyword evidence="4 7" id="KW-0812">Transmembrane</keyword>
<dbReference type="Proteomes" id="UP001589818">
    <property type="component" value="Unassembled WGS sequence"/>
</dbReference>
<reference evidence="9 10" key="1">
    <citation type="submission" date="2024-09" db="EMBL/GenBank/DDBJ databases">
        <authorList>
            <person name="Sun Q."/>
            <person name="Mori K."/>
        </authorList>
    </citation>
    <scope>NUCLEOTIDE SEQUENCE [LARGE SCALE GENOMIC DNA]</scope>
    <source>
        <strain evidence="9 10">CCM 4839</strain>
    </source>
</reference>
<organism evidence="9 10">
    <name type="scientific">Paenibacillus mendelii</name>
    <dbReference type="NCBI Taxonomy" id="206163"/>
    <lineage>
        <taxon>Bacteria</taxon>
        <taxon>Bacillati</taxon>
        <taxon>Bacillota</taxon>
        <taxon>Bacilli</taxon>
        <taxon>Bacillales</taxon>
        <taxon>Paenibacillaceae</taxon>
        <taxon>Paenibacillus</taxon>
    </lineage>
</organism>
<dbReference type="SUPFAM" id="SSF161098">
    <property type="entry name" value="MetI-like"/>
    <property type="match status" value="1"/>
</dbReference>
<sequence length="335" mass="37434">MSEAKRPSAGKTAVVTAAVTGSAVTAESPGGVLKKSLWKRIQQHRTLYLLFIPVLAYFLVFKYWPILLAWVVAFKELQLGSGVFESPWVGLQNFKDIFLSPDIPTVIRNTIEISVLRLVCGFLPPIILAIMFHDMATRRLKRWLQTLVYIPHFFSWVIVFGVVFGFFSVGSGFVNNMLASFGFDRHEFLLDSSWFRPILIGSALWKEIGWSTIIYLAALSTVDSQLYEAAVIDGAGPLKRMRHITLPSIMPVVTFVLCINLGFLLNAGGEQILLFYNDAVLDKADVIDTWVYREGLARLQFSLATAVGLFQSVIGLALVVICNYFAKKISGRGIW</sequence>
<feature type="transmembrane region" description="Helical" evidence="7">
    <location>
        <begin position="114"/>
        <end position="132"/>
    </location>
</feature>
<evidence type="ECO:0000313" key="9">
    <source>
        <dbReference type="EMBL" id="MFC0391885.1"/>
    </source>
</evidence>
<feature type="transmembrane region" description="Helical" evidence="7">
    <location>
        <begin position="47"/>
        <end position="73"/>
    </location>
</feature>
<keyword evidence="2 7" id="KW-0813">Transport</keyword>
<dbReference type="Gene3D" id="1.10.3720.10">
    <property type="entry name" value="MetI-like"/>
    <property type="match status" value="1"/>
</dbReference>
<name>A0ABV6JAH3_9BACL</name>
<keyword evidence="6 7" id="KW-0472">Membrane</keyword>
<dbReference type="InterPro" id="IPR050809">
    <property type="entry name" value="UgpAE/MalFG_permease"/>
</dbReference>
<feature type="domain" description="ABC transmembrane type-1" evidence="8">
    <location>
        <begin position="107"/>
        <end position="322"/>
    </location>
</feature>
<dbReference type="Pfam" id="PF00528">
    <property type="entry name" value="BPD_transp_1"/>
    <property type="match status" value="1"/>
</dbReference>
<dbReference type="RefSeq" id="WP_204820248.1">
    <property type="nucleotide sequence ID" value="NZ_JANHOF010000007.1"/>
</dbReference>
<keyword evidence="3" id="KW-1003">Cell membrane</keyword>
<evidence type="ECO:0000259" key="8">
    <source>
        <dbReference type="PROSITE" id="PS50928"/>
    </source>
</evidence>
<proteinExistence type="inferred from homology"/>